<organism evidence="2 3">
    <name type="scientific">Cuspidothrix issatschenkoi CHARLIE-1</name>
    <dbReference type="NCBI Taxonomy" id="2052836"/>
    <lineage>
        <taxon>Bacteria</taxon>
        <taxon>Bacillati</taxon>
        <taxon>Cyanobacteriota</taxon>
        <taxon>Cyanophyceae</taxon>
        <taxon>Nostocales</taxon>
        <taxon>Aphanizomenonaceae</taxon>
        <taxon>Cuspidothrix</taxon>
    </lineage>
</organism>
<proteinExistence type="predicted"/>
<evidence type="ECO:0008006" key="4">
    <source>
        <dbReference type="Google" id="ProtNLM"/>
    </source>
</evidence>
<keyword evidence="3" id="KW-1185">Reference proteome</keyword>
<reference evidence="2 3" key="1">
    <citation type="submission" date="2018-02" db="EMBL/GenBank/DDBJ databases">
        <title>Discovery of a pederin family compound in a non-symbiotic bloom-forming cyanobacterium.</title>
        <authorList>
            <person name="Kust A."/>
            <person name="Mares J."/>
            <person name="Jokela J."/>
            <person name="Urajova P."/>
            <person name="Hajek J."/>
            <person name="Saurav K."/>
            <person name="Voracova K."/>
            <person name="Fewer D.P."/>
            <person name="Haapaniemi E."/>
            <person name="Permi P."/>
            <person name="Rehakova K."/>
            <person name="Sivonen K."/>
            <person name="Hrouzek P."/>
        </authorList>
    </citation>
    <scope>NUCLEOTIDE SEQUENCE [LARGE SCALE GENOMIC DNA]</scope>
    <source>
        <strain evidence="2 3">CHARLIE-1</strain>
    </source>
</reference>
<gene>
    <name evidence="2" type="ORF">CUN59_15100</name>
</gene>
<dbReference type="AlphaFoldDB" id="A0A2S6CS58"/>
<dbReference type="Proteomes" id="UP000239589">
    <property type="component" value="Unassembled WGS sequence"/>
</dbReference>
<feature type="coiled-coil region" evidence="1">
    <location>
        <begin position="262"/>
        <end position="289"/>
    </location>
</feature>
<sequence length="418" mass="49406">MTYYLLHQAVEWMLNLMDNHTPKPIIKTQKDSVLARPRLQKKENQPNLLSLKEAFDLETLEKNPWGQFLLFIEDFYKYFTPRPQEELEKRAKIIQNAIRILNEHHQESWVEILTIIPQAERVESDEFYQEISRYKRFTPQEVYQASQTTIKVILNHDKYGFVDGKIDAERINRKTQLNETIDYFHNNQYKTYFIIAQLPELVPEDAKPMFAASKAFQDMIAASPNVKLEEFSMTFMRRFRLTRADIKDDYAQFKDQEKDQIERDLRTQINILEQEKLALEQQLEKTRNQARQEAVIYIANALQNGRQPALNQIQQMISLLELQIEETGEPELDSDKALSLFIILRNLMETFQELGIEPYPKSLRGKLEISQNQLSEYAYMEGKAFTNEQEIKQVECIRQGWKVEETVITPAKVRELNS</sequence>
<dbReference type="OrthoDB" id="9853313at2"/>
<dbReference type="RefSeq" id="WP_104388619.1">
    <property type="nucleotide sequence ID" value="NZ_PGEM01000112.1"/>
</dbReference>
<evidence type="ECO:0000256" key="1">
    <source>
        <dbReference type="SAM" id="Coils"/>
    </source>
</evidence>
<name>A0A2S6CS58_9CYAN</name>
<dbReference type="EMBL" id="PGEM01000112">
    <property type="protein sequence ID" value="PPJ62522.1"/>
    <property type="molecule type" value="Genomic_DNA"/>
</dbReference>
<comment type="caution">
    <text evidence="2">The sequence shown here is derived from an EMBL/GenBank/DDBJ whole genome shotgun (WGS) entry which is preliminary data.</text>
</comment>
<evidence type="ECO:0000313" key="2">
    <source>
        <dbReference type="EMBL" id="PPJ62522.1"/>
    </source>
</evidence>
<keyword evidence="1" id="KW-0175">Coiled coil</keyword>
<protein>
    <recommendedName>
        <fullName evidence="4">Nucleotide exchange factor GrpE</fullName>
    </recommendedName>
</protein>
<evidence type="ECO:0000313" key="3">
    <source>
        <dbReference type="Proteomes" id="UP000239589"/>
    </source>
</evidence>
<accession>A0A2S6CS58</accession>